<evidence type="ECO:0000313" key="4">
    <source>
        <dbReference type="EMBL" id="RKP38288.1"/>
    </source>
</evidence>
<evidence type="ECO:0000256" key="1">
    <source>
        <dbReference type="SAM" id="MobiDB-lite"/>
    </source>
</evidence>
<name>A0A4P9ZY37_9FUNG</name>
<accession>A0A4P9ZY37</accession>
<organism evidence="4 5">
    <name type="scientific">Dimargaris cristalligena</name>
    <dbReference type="NCBI Taxonomy" id="215637"/>
    <lineage>
        <taxon>Eukaryota</taxon>
        <taxon>Fungi</taxon>
        <taxon>Fungi incertae sedis</taxon>
        <taxon>Zoopagomycota</taxon>
        <taxon>Kickxellomycotina</taxon>
        <taxon>Dimargaritomycetes</taxon>
        <taxon>Dimargaritales</taxon>
        <taxon>Dimargaritaceae</taxon>
        <taxon>Dimargaris</taxon>
    </lineage>
</organism>
<proteinExistence type="predicted"/>
<keyword evidence="2" id="KW-0732">Signal</keyword>
<sequence>MRPLSLAYCRLLTMKPYLLSVTLLGLAVVHHVSSRPQPVNDSKESGSGVFNGVEDSQPNDKLVDSASTYDIEVKNYPNKMSILMPLPPELIENTLTYLPYKDRVQMSGVNQNLNKIVKYHPESLAFIESEKLIRYLSGLVLERGQISLSRFRVLFPMQPMDAIMAYFWKKLGGHYPGWWEYPSKEAYTNGKVEPSDISNYIKLVPIEEQWAYLDYTRLSDTHKRVLFPMLYLLPNLTTAEIIKLFTLVDSLCTNNLSVEEVEEAYKDEPILATFPSSFQQWWDNDLITTHLIQFVASVSTVLATTGRIAELLKLYKDTGFTGILQPGTSRSIALFLLEYGDFGPEEDAKLASHVNLNCGYANVLGFTIAQAKCMRHDRNRSMDQFVLVDVTAGGFVYPHRDPQGNPKLAIRVRRSTAIKLLEANDQEVDDSLWLNNNILLDRLHAIKFRTGFPPPRIIPRQM</sequence>
<evidence type="ECO:0000259" key="3">
    <source>
        <dbReference type="PROSITE" id="PS50181"/>
    </source>
</evidence>
<feature type="region of interest" description="Disordered" evidence="1">
    <location>
        <begin position="35"/>
        <end position="59"/>
    </location>
</feature>
<protein>
    <recommendedName>
        <fullName evidence="3">F-box domain-containing protein</fullName>
    </recommendedName>
</protein>
<dbReference type="SUPFAM" id="SSF81383">
    <property type="entry name" value="F-box domain"/>
    <property type="match status" value="1"/>
</dbReference>
<dbReference type="EMBL" id="ML002383">
    <property type="protein sequence ID" value="RKP38288.1"/>
    <property type="molecule type" value="Genomic_DNA"/>
</dbReference>
<dbReference type="Pfam" id="PF00646">
    <property type="entry name" value="F-box"/>
    <property type="match status" value="1"/>
</dbReference>
<evidence type="ECO:0000313" key="5">
    <source>
        <dbReference type="Proteomes" id="UP000268162"/>
    </source>
</evidence>
<dbReference type="InterPro" id="IPR036047">
    <property type="entry name" value="F-box-like_dom_sf"/>
</dbReference>
<dbReference type="SMART" id="SM00256">
    <property type="entry name" value="FBOX"/>
    <property type="match status" value="1"/>
</dbReference>
<dbReference type="InterPro" id="IPR001810">
    <property type="entry name" value="F-box_dom"/>
</dbReference>
<dbReference type="CDD" id="cd09917">
    <property type="entry name" value="F-box_SF"/>
    <property type="match status" value="1"/>
</dbReference>
<dbReference type="PROSITE" id="PS50181">
    <property type="entry name" value="FBOX"/>
    <property type="match status" value="1"/>
</dbReference>
<evidence type="ECO:0000256" key="2">
    <source>
        <dbReference type="SAM" id="SignalP"/>
    </source>
</evidence>
<dbReference type="AlphaFoldDB" id="A0A4P9ZY37"/>
<gene>
    <name evidence="4" type="ORF">BJ085DRAFT_41310</name>
</gene>
<feature type="chain" id="PRO_5020603857" description="F-box domain-containing protein" evidence="2">
    <location>
        <begin position="35"/>
        <end position="462"/>
    </location>
</feature>
<feature type="domain" description="F-box" evidence="3">
    <location>
        <begin position="80"/>
        <end position="129"/>
    </location>
</feature>
<feature type="signal peptide" evidence="2">
    <location>
        <begin position="1"/>
        <end position="34"/>
    </location>
</feature>
<keyword evidence="5" id="KW-1185">Reference proteome</keyword>
<reference evidence="5" key="1">
    <citation type="journal article" date="2018" name="Nat. Microbiol.">
        <title>Leveraging single-cell genomics to expand the fungal tree of life.</title>
        <authorList>
            <person name="Ahrendt S.R."/>
            <person name="Quandt C.A."/>
            <person name="Ciobanu D."/>
            <person name="Clum A."/>
            <person name="Salamov A."/>
            <person name="Andreopoulos B."/>
            <person name="Cheng J.F."/>
            <person name="Woyke T."/>
            <person name="Pelin A."/>
            <person name="Henrissat B."/>
            <person name="Reynolds N.K."/>
            <person name="Benny G.L."/>
            <person name="Smith M.E."/>
            <person name="James T.Y."/>
            <person name="Grigoriev I.V."/>
        </authorList>
    </citation>
    <scope>NUCLEOTIDE SEQUENCE [LARGE SCALE GENOMIC DNA]</scope>
    <source>
        <strain evidence="5">RSA 468</strain>
    </source>
</reference>
<dbReference type="Proteomes" id="UP000268162">
    <property type="component" value="Unassembled WGS sequence"/>
</dbReference>